<sequence>MIQFSDISNEKLVIDLSWCYVCELISMLCSTNY</sequence>
<accession>A0A2P2QUZ7</accession>
<reference evidence="1" key="1">
    <citation type="submission" date="2018-02" db="EMBL/GenBank/DDBJ databases">
        <title>Rhizophora mucronata_Transcriptome.</title>
        <authorList>
            <person name="Meera S.P."/>
            <person name="Sreeshan A."/>
            <person name="Augustine A."/>
        </authorList>
    </citation>
    <scope>NUCLEOTIDE SEQUENCE</scope>
    <source>
        <tissue evidence="1">Leaf</tissue>
    </source>
</reference>
<dbReference type="AlphaFoldDB" id="A0A2P2QUZ7"/>
<name>A0A2P2QUZ7_RHIMU</name>
<dbReference type="EMBL" id="GGEC01090284">
    <property type="protein sequence ID" value="MBX70768.1"/>
    <property type="molecule type" value="Transcribed_RNA"/>
</dbReference>
<proteinExistence type="predicted"/>
<protein>
    <submittedName>
        <fullName evidence="1">Uncharacterized protein</fullName>
    </submittedName>
</protein>
<organism evidence="1">
    <name type="scientific">Rhizophora mucronata</name>
    <name type="common">Asiatic mangrove</name>
    <dbReference type="NCBI Taxonomy" id="61149"/>
    <lineage>
        <taxon>Eukaryota</taxon>
        <taxon>Viridiplantae</taxon>
        <taxon>Streptophyta</taxon>
        <taxon>Embryophyta</taxon>
        <taxon>Tracheophyta</taxon>
        <taxon>Spermatophyta</taxon>
        <taxon>Magnoliopsida</taxon>
        <taxon>eudicotyledons</taxon>
        <taxon>Gunneridae</taxon>
        <taxon>Pentapetalae</taxon>
        <taxon>rosids</taxon>
        <taxon>fabids</taxon>
        <taxon>Malpighiales</taxon>
        <taxon>Rhizophoraceae</taxon>
        <taxon>Rhizophora</taxon>
    </lineage>
</organism>
<evidence type="ECO:0000313" key="1">
    <source>
        <dbReference type="EMBL" id="MBX70768.1"/>
    </source>
</evidence>